<proteinExistence type="predicted"/>
<protein>
    <recommendedName>
        <fullName evidence="1">RNase H type-1 domain-containing protein</fullName>
    </recommendedName>
</protein>
<dbReference type="InterPro" id="IPR012337">
    <property type="entry name" value="RNaseH-like_sf"/>
</dbReference>
<dbReference type="CDD" id="cd09272">
    <property type="entry name" value="RNase_HI_RT_Ty1"/>
    <property type="match status" value="1"/>
</dbReference>
<sequence>MYHNLTDKADDLDNRKSTSGYVFTFLGGAISWQSKLQKCVALSTTEAEYIAAVEASKEMLWLKRFLQELGLKQVIEEKRMKLKKIHTDKNGADVLTKIVPGSKVELCSKLAGMRLREVAKAMDAGEGFIGSGKRKRRVGTIEHGWCCKGEPGSSRWRRTDKSCTKAELLVVHRGLLIAWEEGHKKVQLSVDSEVVVKLLIERVQLHSPYFDIVRRCKELLEKADWEVTVSHCYREVNMATDWLANYGTST</sequence>
<keyword evidence="2" id="KW-1185">Reference proteome</keyword>
<dbReference type="GeneID" id="130471508"/>
<dbReference type="Proteomes" id="UP000813463">
    <property type="component" value="Chromosome 4"/>
</dbReference>
<dbReference type="Gene3D" id="3.30.420.10">
    <property type="entry name" value="Ribonuclease H-like superfamily/Ribonuclease H"/>
    <property type="match status" value="1"/>
</dbReference>
<dbReference type="PANTHER" id="PTHR47723:SF19">
    <property type="entry name" value="POLYNUCLEOTIDYL TRANSFERASE, RIBONUCLEASE H-LIKE SUPERFAMILY PROTEIN"/>
    <property type="match status" value="1"/>
</dbReference>
<evidence type="ECO:0000259" key="1">
    <source>
        <dbReference type="Pfam" id="PF13456"/>
    </source>
</evidence>
<dbReference type="SUPFAM" id="SSF53098">
    <property type="entry name" value="Ribonuclease H-like"/>
    <property type="match status" value="1"/>
</dbReference>
<reference evidence="2" key="1">
    <citation type="journal article" date="2021" name="Nat. Commun.">
        <title>Genomic analyses provide insights into spinach domestication and the genetic basis of agronomic traits.</title>
        <authorList>
            <person name="Cai X."/>
            <person name="Sun X."/>
            <person name="Xu C."/>
            <person name="Sun H."/>
            <person name="Wang X."/>
            <person name="Ge C."/>
            <person name="Zhang Z."/>
            <person name="Wang Q."/>
            <person name="Fei Z."/>
            <person name="Jiao C."/>
            <person name="Wang Q."/>
        </authorList>
    </citation>
    <scope>NUCLEOTIDE SEQUENCE [LARGE SCALE GENOMIC DNA]</scope>
    <source>
        <strain evidence="2">cv. Varoflay</strain>
    </source>
</reference>
<dbReference type="InterPro" id="IPR044730">
    <property type="entry name" value="RNase_H-like_dom_plant"/>
</dbReference>
<dbReference type="InterPro" id="IPR002156">
    <property type="entry name" value="RNaseH_domain"/>
</dbReference>
<accession>A0ABM3RPW6</accession>
<organism evidence="2 3">
    <name type="scientific">Spinacia oleracea</name>
    <name type="common">Spinach</name>
    <dbReference type="NCBI Taxonomy" id="3562"/>
    <lineage>
        <taxon>Eukaryota</taxon>
        <taxon>Viridiplantae</taxon>
        <taxon>Streptophyta</taxon>
        <taxon>Embryophyta</taxon>
        <taxon>Tracheophyta</taxon>
        <taxon>Spermatophyta</taxon>
        <taxon>Magnoliopsida</taxon>
        <taxon>eudicotyledons</taxon>
        <taxon>Gunneridae</taxon>
        <taxon>Pentapetalae</taxon>
        <taxon>Caryophyllales</taxon>
        <taxon>Chenopodiaceae</taxon>
        <taxon>Chenopodioideae</taxon>
        <taxon>Anserineae</taxon>
        <taxon>Spinacia</taxon>
    </lineage>
</organism>
<name>A0ABM3RPW6_SPIOL</name>
<reference evidence="3" key="2">
    <citation type="submission" date="2025-08" db="UniProtKB">
        <authorList>
            <consortium name="RefSeq"/>
        </authorList>
    </citation>
    <scope>IDENTIFICATION</scope>
    <source>
        <tissue evidence="3">Leaf</tissue>
    </source>
</reference>
<evidence type="ECO:0000313" key="2">
    <source>
        <dbReference type="Proteomes" id="UP000813463"/>
    </source>
</evidence>
<dbReference type="InterPro" id="IPR036397">
    <property type="entry name" value="RNaseH_sf"/>
</dbReference>
<feature type="domain" description="RNase H type-1" evidence="1">
    <location>
        <begin position="158"/>
        <end position="246"/>
    </location>
</feature>
<dbReference type="PANTHER" id="PTHR47723">
    <property type="entry name" value="OS05G0353850 PROTEIN"/>
    <property type="match status" value="1"/>
</dbReference>
<dbReference type="InterPro" id="IPR053151">
    <property type="entry name" value="RNase_H-like"/>
</dbReference>
<dbReference type="Pfam" id="PF13456">
    <property type="entry name" value="RVT_3"/>
    <property type="match status" value="1"/>
</dbReference>
<evidence type="ECO:0000313" key="3">
    <source>
        <dbReference type="RefSeq" id="XP_056697666.1"/>
    </source>
</evidence>
<gene>
    <name evidence="3" type="primary">LOC130471508</name>
</gene>
<dbReference type="CDD" id="cd06222">
    <property type="entry name" value="RNase_H_like"/>
    <property type="match status" value="1"/>
</dbReference>
<dbReference type="RefSeq" id="XP_056697666.1">
    <property type="nucleotide sequence ID" value="XM_056841688.1"/>
</dbReference>